<gene>
    <name evidence="9" type="ORF">B9Q03_04735</name>
</gene>
<dbReference type="InterPro" id="IPR011701">
    <property type="entry name" value="MFS"/>
</dbReference>
<comment type="caution">
    <text evidence="9">The sequence shown here is derived from an EMBL/GenBank/DDBJ whole genome shotgun (WGS) entry which is preliminary data.</text>
</comment>
<evidence type="ECO:0000256" key="5">
    <source>
        <dbReference type="ARBA" id="ARBA00022989"/>
    </source>
</evidence>
<dbReference type="EMBL" id="NEXE01000031">
    <property type="protein sequence ID" value="PSN91237.1"/>
    <property type="molecule type" value="Genomic_DNA"/>
</dbReference>
<dbReference type="PROSITE" id="PS50850">
    <property type="entry name" value="MFS"/>
    <property type="match status" value="1"/>
</dbReference>
<protein>
    <submittedName>
        <fullName evidence="9">MFS transporter</fullName>
    </submittedName>
</protein>
<evidence type="ECO:0000313" key="10">
    <source>
        <dbReference type="Proteomes" id="UP000240322"/>
    </source>
</evidence>
<feature type="transmembrane region" description="Helical" evidence="7">
    <location>
        <begin position="105"/>
        <end position="125"/>
    </location>
</feature>
<reference evidence="9 10" key="1">
    <citation type="submission" date="2017-04" db="EMBL/GenBank/DDBJ databases">
        <title>Novel microbial lineages endemic to geothermal iron-oxide mats fill important gaps in the evolutionary history of Archaea.</title>
        <authorList>
            <person name="Jay Z.J."/>
            <person name="Beam J.P."/>
            <person name="Dlakic M."/>
            <person name="Rusch D.B."/>
            <person name="Kozubal M.A."/>
            <person name="Inskeep W.P."/>
        </authorList>
    </citation>
    <scope>NUCLEOTIDE SEQUENCE [LARGE SCALE GENOMIC DNA]</scope>
    <source>
        <strain evidence="9">OSP_D</strain>
    </source>
</reference>
<comment type="subcellular location">
    <subcellularLocation>
        <location evidence="1">Cell membrane</location>
        <topology evidence="1">Multi-pass membrane protein</topology>
    </subcellularLocation>
</comment>
<evidence type="ECO:0000256" key="6">
    <source>
        <dbReference type="ARBA" id="ARBA00023136"/>
    </source>
</evidence>
<feature type="domain" description="Major facilitator superfamily (MFS) profile" evidence="8">
    <location>
        <begin position="10"/>
        <end position="463"/>
    </location>
</feature>
<feature type="transmembrane region" description="Helical" evidence="7">
    <location>
        <begin position="226"/>
        <end position="243"/>
    </location>
</feature>
<dbReference type="Proteomes" id="UP000240322">
    <property type="component" value="Unassembled WGS sequence"/>
</dbReference>
<evidence type="ECO:0000256" key="3">
    <source>
        <dbReference type="ARBA" id="ARBA00022475"/>
    </source>
</evidence>
<keyword evidence="2" id="KW-0813">Transport</keyword>
<sequence length="490" mass="52991">MAQKLGAGGTLLLLALMLLVINYVETMVIPALPTIEKDFSTSATTAGWVTSAYLIVGAATAPLFGKLADRYGKKRMYIFAVAFYIVAVGLAGFSPNIGFLIGARAIQGLGFAIFPITIAIITDIFPRERVAFAQGVLSGMLGIGPALGLIVGSYIVQDLGWPFAFHTAFILSLIIFVLSLRYLRETDVRTKESVDYVGTAILMTSVVALLVYLTQGPNIGWLTPENLALLVLGIVMFGVFLPYERRIREPLMKLSLFEIRNVAVANLAGLTSGIGMFLFFIAVVYYTQLPRPYGLGLTIIQSGLLMAPVALSMLVFGPFMGRLIQRVGPKPVVITGTIIAALGFLAVLVYRATKYDLLLDGLISGVGLVSVIVPLVNMIAVSLPAEYRAVGLGMNTLLRALGSSIGPVVATVIMTTYQSWDIVILQGKILPVGEFPTPTAFNYIAIFGIIIMLLTLIFSSFTQNYTFKHPLQEQKVVEQVPQRLEPIQPV</sequence>
<proteinExistence type="predicted"/>
<feature type="transmembrane region" description="Helical" evidence="7">
    <location>
        <begin position="440"/>
        <end position="461"/>
    </location>
</feature>
<dbReference type="AlphaFoldDB" id="A0A2R6AXZ7"/>
<evidence type="ECO:0000256" key="2">
    <source>
        <dbReference type="ARBA" id="ARBA00022448"/>
    </source>
</evidence>
<dbReference type="Pfam" id="PF07690">
    <property type="entry name" value="MFS_1"/>
    <property type="match status" value="1"/>
</dbReference>
<dbReference type="InterPro" id="IPR036259">
    <property type="entry name" value="MFS_trans_sf"/>
</dbReference>
<keyword evidence="3" id="KW-1003">Cell membrane</keyword>
<dbReference type="PANTHER" id="PTHR42718">
    <property type="entry name" value="MAJOR FACILITATOR SUPERFAMILY MULTIDRUG TRANSPORTER MFSC"/>
    <property type="match status" value="1"/>
</dbReference>
<feature type="transmembrane region" description="Helical" evidence="7">
    <location>
        <begin position="195"/>
        <end position="214"/>
    </location>
</feature>
<feature type="transmembrane region" description="Helical" evidence="7">
    <location>
        <begin position="45"/>
        <end position="64"/>
    </location>
</feature>
<dbReference type="Gene3D" id="1.20.1250.20">
    <property type="entry name" value="MFS general substrate transporter like domains"/>
    <property type="match status" value="2"/>
</dbReference>
<dbReference type="PANTHER" id="PTHR42718:SF46">
    <property type="entry name" value="BLR6921 PROTEIN"/>
    <property type="match status" value="1"/>
</dbReference>
<evidence type="ECO:0000256" key="4">
    <source>
        <dbReference type="ARBA" id="ARBA00022692"/>
    </source>
</evidence>
<evidence type="ECO:0000256" key="7">
    <source>
        <dbReference type="SAM" id="Phobius"/>
    </source>
</evidence>
<evidence type="ECO:0000256" key="1">
    <source>
        <dbReference type="ARBA" id="ARBA00004651"/>
    </source>
</evidence>
<feature type="transmembrane region" description="Helical" evidence="7">
    <location>
        <begin position="299"/>
        <end position="320"/>
    </location>
</feature>
<feature type="transmembrane region" description="Helical" evidence="7">
    <location>
        <begin position="397"/>
        <end position="420"/>
    </location>
</feature>
<dbReference type="GO" id="GO:0005886">
    <property type="term" value="C:plasma membrane"/>
    <property type="evidence" value="ECO:0007669"/>
    <property type="project" value="UniProtKB-SubCell"/>
</dbReference>
<dbReference type="SUPFAM" id="SSF103473">
    <property type="entry name" value="MFS general substrate transporter"/>
    <property type="match status" value="1"/>
</dbReference>
<feature type="transmembrane region" description="Helical" evidence="7">
    <location>
        <begin position="163"/>
        <end position="183"/>
    </location>
</feature>
<feature type="transmembrane region" description="Helical" evidence="7">
    <location>
        <begin position="332"/>
        <end position="350"/>
    </location>
</feature>
<keyword evidence="4 7" id="KW-0812">Transmembrane</keyword>
<evidence type="ECO:0000259" key="8">
    <source>
        <dbReference type="PROSITE" id="PS50850"/>
    </source>
</evidence>
<feature type="transmembrane region" description="Helical" evidence="7">
    <location>
        <begin position="76"/>
        <end position="93"/>
    </location>
</feature>
<feature type="transmembrane region" description="Helical" evidence="7">
    <location>
        <begin position="264"/>
        <end position="287"/>
    </location>
</feature>
<keyword evidence="6 7" id="KW-0472">Membrane</keyword>
<evidence type="ECO:0000313" key="9">
    <source>
        <dbReference type="EMBL" id="PSN91237.1"/>
    </source>
</evidence>
<dbReference type="GO" id="GO:0022857">
    <property type="term" value="F:transmembrane transporter activity"/>
    <property type="evidence" value="ECO:0007669"/>
    <property type="project" value="InterPro"/>
</dbReference>
<dbReference type="CDD" id="cd17504">
    <property type="entry name" value="MFS_MMR_MDR_like"/>
    <property type="match status" value="1"/>
</dbReference>
<name>A0A2R6AXZ7_9ARCH</name>
<accession>A0A2R6AXZ7</accession>
<organism evidence="9 10">
    <name type="scientific">Candidatus Marsarchaeota G2 archaeon OSP_D</name>
    <dbReference type="NCBI Taxonomy" id="1978157"/>
    <lineage>
        <taxon>Archaea</taxon>
        <taxon>Candidatus Marsarchaeota</taxon>
        <taxon>Candidatus Marsarchaeota group 2</taxon>
    </lineage>
</organism>
<keyword evidence="5 7" id="KW-1133">Transmembrane helix</keyword>
<dbReference type="InterPro" id="IPR020846">
    <property type="entry name" value="MFS_dom"/>
</dbReference>
<feature type="transmembrane region" description="Helical" evidence="7">
    <location>
        <begin position="362"/>
        <end position="385"/>
    </location>
</feature>
<feature type="transmembrane region" description="Helical" evidence="7">
    <location>
        <begin position="137"/>
        <end position="157"/>
    </location>
</feature>